<keyword evidence="3" id="KW-1185">Reference proteome</keyword>
<dbReference type="RefSeq" id="WP_181352745.1">
    <property type="nucleotide sequence ID" value="NZ_FXTU01000002.1"/>
</dbReference>
<gene>
    <name evidence="2" type="ORF">SAMN06265361_102243</name>
</gene>
<comment type="caution">
    <text evidence="2">The sequence shown here is derived from an EMBL/GenBank/DDBJ whole genome shotgun (WGS) entry which is preliminary data.</text>
</comment>
<dbReference type="InterPro" id="IPR051683">
    <property type="entry name" value="Enoyl-CoA_Hydratase/Isomerase"/>
</dbReference>
<dbReference type="PANTHER" id="PTHR42964">
    <property type="entry name" value="ENOYL-COA HYDRATASE"/>
    <property type="match status" value="1"/>
</dbReference>
<dbReference type="Pfam" id="PF00378">
    <property type="entry name" value="ECH_1"/>
    <property type="match status" value="1"/>
</dbReference>
<dbReference type="PANTHER" id="PTHR42964:SF1">
    <property type="entry name" value="POLYKETIDE BIOSYNTHESIS ENOYL-COA HYDRATASE PKSH-RELATED"/>
    <property type="match status" value="1"/>
</dbReference>
<dbReference type="InterPro" id="IPR029045">
    <property type="entry name" value="ClpP/crotonase-like_dom_sf"/>
</dbReference>
<accession>A0AA46AE92</accession>
<proteinExistence type="inferred from homology"/>
<comment type="similarity">
    <text evidence="1">Belongs to the enoyl-CoA hydratase/isomerase family.</text>
</comment>
<protein>
    <submittedName>
        <fullName evidence="2">Enoyl-CoA hydratase/carnithine racemase</fullName>
    </submittedName>
</protein>
<dbReference type="CDD" id="cd06558">
    <property type="entry name" value="crotonase-like"/>
    <property type="match status" value="1"/>
</dbReference>
<dbReference type="GO" id="GO:0003824">
    <property type="term" value="F:catalytic activity"/>
    <property type="evidence" value="ECO:0007669"/>
    <property type="project" value="UniProtKB-ARBA"/>
</dbReference>
<reference evidence="2" key="1">
    <citation type="submission" date="2017-05" db="EMBL/GenBank/DDBJ databases">
        <authorList>
            <person name="Varghese N."/>
            <person name="Submissions S."/>
        </authorList>
    </citation>
    <scope>NUCLEOTIDE SEQUENCE</scope>
    <source>
        <strain evidence="2">DSM 45262</strain>
    </source>
</reference>
<name>A0AA46AE92_9BACL</name>
<dbReference type="SUPFAM" id="SSF52096">
    <property type="entry name" value="ClpP/crotonase"/>
    <property type="match status" value="1"/>
</dbReference>
<dbReference type="InterPro" id="IPR001753">
    <property type="entry name" value="Enoyl-CoA_hydra/iso"/>
</dbReference>
<dbReference type="EMBL" id="FXTU01000002">
    <property type="protein sequence ID" value="SMP11236.1"/>
    <property type="molecule type" value="Genomic_DNA"/>
</dbReference>
<sequence length="254" mass="27830">MQTLLVRKQGPIQWIRFHRPDVRNAVNPQMMGELEQVLTEIEQDPQCKVVIFSGDERAFVSGGDLDALHQYGHKHEIQPIMERMGRILERVHGLAPLTVAFVEGAAVGGGCEIVASCDLCFASATARFGMIQVKLGITTGWGGAGRLMRKIGPARALPLLLTGQILSASEAKASGLVDVLLDGERADQAVQEFAEQVAKAPLEIIRFYKGLAEEVNRGVPSAELYAREAEQCASLWESEEHAQAVREFLARRKS</sequence>
<dbReference type="Proteomes" id="UP001157946">
    <property type="component" value="Unassembled WGS sequence"/>
</dbReference>
<dbReference type="AlphaFoldDB" id="A0AA46AE92"/>
<evidence type="ECO:0000256" key="1">
    <source>
        <dbReference type="ARBA" id="ARBA00005254"/>
    </source>
</evidence>
<organism evidence="2 3">
    <name type="scientific">Laceyella tengchongensis</name>
    <dbReference type="NCBI Taxonomy" id="574699"/>
    <lineage>
        <taxon>Bacteria</taxon>
        <taxon>Bacillati</taxon>
        <taxon>Bacillota</taxon>
        <taxon>Bacilli</taxon>
        <taxon>Bacillales</taxon>
        <taxon>Thermoactinomycetaceae</taxon>
        <taxon>Laceyella</taxon>
    </lineage>
</organism>
<evidence type="ECO:0000313" key="2">
    <source>
        <dbReference type="EMBL" id="SMP11236.1"/>
    </source>
</evidence>
<dbReference type="Gene3D" id="3.90.226.10">
    <property type="entry name" value="2-enoyl-CoA Hydratase, Chain A, domain 1"/>
    <property type="match status" value="1"/>
</dbReference>
<evidence type="ECO:0000313" key="3">
    <source>
        <dbReference type="Proteomes" id="UP001157946"/>
    </source>
</evidence>